<feature type="coiled-coil region" evidence="6">
    <location>
        <begin position="341"/>
        <end position="370"/>
    </location>
</feature>
<keyword evidence="10" id="KW-1185">Reference proteome</keyword>
<dbReference type="SUPFAM" id="SSF53850">
    <property type="entry name" value="Periplasmic binding protein-like II"/>
    <property type="match status" value="1"/>
</dbReference>
<evidence type="ECO:0000256" key="5">
    <source>
        <dbReference type="ARBA" id="ARBA00023244"/>
    </source>
</evidence>
<dbReference type="GO" id="GO:0005737">
    <property type="term" value="C:cytoplasm"/>
    <property type="evidence" value="ECO:0007669"/>
    <property type="project" value="TreeGrafter"/>
</dbReference>
<dbReference type="HAMAP" id="MF_00260">
    <property type="entry name" value="Porphobil_deam"/>
    <property type="match status" value="1"/>
</dbReference>
<dbReference type="Pfam" id="PF03900">
    <property type="entry name" value="Porphobil_deamC"/>
    <property type="match status" value="1"/>
</dbReference>
<dbReference type="Gene3D" id="3.40.190.10">
    <property type="entry name" value="Periplasmic binding protein-like II"/>
    <property type="match status" value="2"/>
</dbReference>
<feature type="domain" description="Porphobilinogen deaminase N-terminal" evidence="7">
    <location>
        <begin position="7"/>
        <end position="216"/>
    </location>
</feature>
<accession>A0AA89CDH3</accession>
<dbReference type="PIRSF" id="PIRSF001438">
    <property type="entry name" value="4pyrrol_synth_OHMeBilane_synth"/>
    <property type="match status" value="1"/>
</dbReference>
<keyword evidence="6" id="KW-0175">Coiled coil</keyword>
<dbReference type="GO" id="GO:0004418">
    <property type="term" value="F:hydroxymethylbilane synthase activity"/>
    <property type="evidence" value="ECO:0007669"/>
    <property type="project" value="UniProtKB-EC"/>
</dbReference>
<feature type="domain" description="Porphobilinogen deaminase C-terminal" evidence="8">
    <location>
        <begin position="232"/>
        <end position="283"/>
    </location>
</feature>
<evidence type="ECO:0000313" key="9">
    <source>
        <dbReference type="EMBL" id="KAK3107643.1"/>
    </source>
</evidence>
<dbReference type="PANTHER" id="PTHR11557">
    <property type="entry name" value="PORPHOBILINOGEN DEAMINASE"/>
    <property type="match status" value="1"/>
</dbReference>
<evidence type="ECO:0000256" key="2">
    <source>
        <dbReference type="ARBA" id="ARBA00005638"/>
    </source>
</evidence>
<name>A0AA89CDH3_PINIB</name>
<reference evidence="9" key="1">
    <citation type="submission" date="2019-08" db="EMBL/GenBank/DDBJ databases">
        <title>The improved chromosome-level genome for the pearl oyster Pinctada fucata martensii using PacBio sequencing and Hi-C.</title>
        <authorList>
            <person name="Zheng Z."/>
        </authorList>
    </citation>
    <scope>NUCLEOTIDE SEQUENCE</scope>
    <source>
        <strain evidence="9">ZZ-2019</strain>
        <tissue evidence="9">Adductor muscle</tissue>
    </source>
</reference>
<evidence type="ECO:0000259" key="7">
    <source>
        <dbReference type="Pfam" id="PF01379"/>
    </source>
</evidence>
<dbReference type="FunFam" id="3.40.190.10:FF:000260">
    <property type="entry name" value="Porphobilinogen deaminase"/>
    <property type="match status" value="1"/>
</dbReference>
<evidence type="ECO:0000256" key="1">
    <source>
        <dbReference type="ARBA" id="ARBA00001916"/>
    </source>
</evidence>
<organism evidence="9 10">
    <name type="scientific">Pinctada imbricata</name>
    <name type="common">Atlantic pearl-oyster</name>
    <name type="synonym">Pinctada martensii</name>
    <dbReference type="NCBI Taxonomy" id="66713"/>
    <lineage>
        <taxon>Eukaryota</taxon>
        <taxon>Metazoa</taxon>
        <taxon>Spiralia</taxon>
        <taxon>Lophotrochozoa</taxon>
        <taxon>Mollusca</taxon>
        <taxon>Bivalvia</taxon>
        <taxon>Autobranchia</taxon>
        <taxon>Pteriomorphia</taxon>
        <taxon>Pterioida</taxon>
        <taxon>Pterioidea</taxon>
        <taxon>Pteriidae</taxon>
        <taxon>Pinctada</taxon>
    </lineage>
</organism>
<evidence type="ECO:0000256" key="6">
    <source>
        <dbReference type="SAM" id="Coils"/>
    </source>
</evidence>
<dbReference type="InterPro" id="IPR022418">
    <property type="entry name" value="Porphobilinogen_deaminase_C"/>
</dbReference>
<evidence type="ECO:0000256" key="3">
    <source>
        <dbReference type="ARBA" id="ARBA00012655"/>
    </source>
</evidence>
<comment type="similarity">
    <text evidence="2">Belongs to the HMBS family.</text>
</comment>
<dbReference type="CDD" id="cd13645">
    <property type="entry name" value="PBP2_HuPBGD_like"/>
    <property type="match status" value="1"/>
</dbReference>
<dbReference type="SUPFAM" id="SSF54782">
    <property type="entry name" value="Porphobilinogen deaminase (hydroxymethylbilane synthase), C-terminal domain"/>
    <property type="match status" value="1"/>
</dbReference>
<keyword evidence="4" id="KW-0808">Transferase</keyword>
<comment type="cofactor">
    <cofactor evidence="1">
        <name>dipyrromethane</name>
        <dbReference type="ChEBI" id="CHEBI:60342"/>
    </cofactor>
</comment>
<gene>
    <name evidence="9" type="ORF">FSP39_019051</name>
</gene>
<evidence type="ECO:0000259" key="8">
    <source>
        <dbReference type="Pfam" id="PF03900"/>
    </source>
</evidence>
<dbReference type="InterPro" id="IPR000860">
    <property type="entry name" value="HemC"/>
</dbReference>
<dbReference type="InterPro" id="IPR036803">
    <property type="entry name" value="Porphobilinogen_deaminase_C_sf"/>
</dbReference>
<dbReference type="GO" id="GO:0006783">
    <property type="term" value="P:heme biosynthetic process"/>
    <property type="evidence" value="ECO:0007669"/>
    <property type="project" value="TreeGrafter"/>
</dbReference>
<comment type="caution">
    <text evidence="9">The sequence shown here is derived from an EMBL/GenBank/DDBJ whole genome shotgun (WGS) entry which is preliminary data.</text>
</comment>
<dbReference type="Pfam" id="PF01379">
    <property type="entry name" value="Porphobil_deam"/>
    <property type="match status" value="1"/>
</dbReference>
<dbReference type="PANTHER" id="PTHR11557:SF0">
    <property type="entry name" value="PORPHOBILINOGEN DEAMINASE"/>
    <property type="match status" value="1"/>
</dbReference>
<dbReference type="Gene3D" id="3.30.160.40">
    <property type="entry name" value="Porphobilinogen deaminase, C-terminal domain"/>
    <property type="match status" value="1"/>
</dbReference>
<protein>
    <recommendedName>
        <fullName evidence="3">hydroxymethylbilane synthase</fullName>
        <ecNumber evidence="3">2.5.1.61</ecNumber>
    </recommendedName>
</protein>
<dbReference type="FunFam" id="3.40.190.10:FF:000005">
    <property type="entry name" value="Porphobilinogen deaminase"/>
    <property type="match status" value="1"/>
</dbReference>
<proteinExistence type="inferred from homology"/>
<evidence type="ECO:0000256" key="4">
    <source>
        <dbReference type="ARBA" id="ARBA00022679"/>
    </source>
</evidence>
<keyword evidence="5" id="KW-0627">Porphyrin biosynthesis</keyword>
<sequence length="372" mass="41316">MSEKRVVKVGSRKSQLALVQTNSIIRKLKDLNHDLEFEIISMQTTGDKVLDAALSKIGEKNLFTRELEVALEKHEVDFVVHSLKDLPTTLPPGMVIGCVHRRDSPYDAIVMHPSNKGKHLEDLPDGSVIGTSSLRRASQLARKFPRLKFENIRGNLNTRFRKLDEDDKYAAIVLAEAGLYRMGWSDRVSQVLKSDICMYAVAQGAMAVECREGDELTIGLLSQIHDPNTTMQVVAERAFLRKLEGGCSVPVCVDTEVTETQVRLTGGIYSIDGSRGKVDTVTKPLPTGEPKPTVEEKGIYLSYAGIVGHPQLSHEALQTCQDVGEELADIMLQSEAAEILKEAKRETAKAVIAEKQRKEAEKRMRELNELQV</sequence>
<dbReference type="EC" id="2.5.1.61" evidence="3"/>
<dbReference type="EMBL" id="VSWD01000002">
    <property type="protein sequence ID" value="KAK3107643.1"/>
    <property type="molecule type" value="Genomic_DNA"/>
</dbReference>
<evidence type="ECO:0000313" key="10">
    <source>
        <dbReference type="Proteomes" id="UP001186944"/>
    </source>
</evidence>
<dbReference type="NCBIfam" id="TIGR00212">
    <property type="entry name" value="hemC"/>
    <property type="match status" value="1"/>
</dbReference>
<dbReference type="AlphaFoldDB" id="A0AA89CDH3"/>
<dbReference type="InterPro" id="IPR022417">
    <property type="entry name" value="Porphobilin_deaminase_N"/>
</dbReference>
<dbReference type="PRINTS" id="PR00151">
    <property type="entry name" value="PORPHBDMNASE"/>
</dbReference>
<dbReference type="Proteomes" id="UP001186944">
    <property type="component" value="Unassembled WGS sequence"/>
</dbReference>